<dbReference type="Proteomes" id="UP001497482">
    <property type="component" value="Chromosome 9"/>
</dbReference>
<name>A0AAV2MRH1_KNICA</name>
<organism evidence="1 2">
    <name type="scientific">Knipowitschia caucasica</name>
    <name type="common">Caucasian dwarf goby</name>
    <name type="synonym">Pomatoschistus caucasicus</name>
    <dbReference type="NCBI Taxonomy" id="637954"/>
    <lineage>
        <taxon>Eukaryota</taxon>
        <taxon>Metazoa</taxon>
        <taxon>Chordata</taxon>
        <taxon>Craniata</taxon>
        <taxon>Vertebrata</taxon>
        <taxon>Euteleostomi</taxon>
        <taxon>Actinopterygii</taxon>
        <taxon>Neopterygii</taxon>
        <taxon>Teleostei</taxon>
        <taxon>Neoteleostei</taxon>
        <taxon>Acanthomorphata</taxon>
        <taxon>Gobiaria</taxon>
        <taxon>Gobiiformes</taxon>
        <taxon>Gobioidei</taxon>
        <taxon>Gobiidae</taxon>
        <taxon>Gobiinae</taxon>
        <taxon>Knipowitschia</taxon>
    </lineage>
</organism>
<reference evidence="1 2" key="1">
    <citation type="submission" date="2024-04" db="EMBL/GenBank/DDBJ databases">
        <authorList>
            <person name="Waldvogel A.-M."/>
            <person name="Schoenle A."/>
        </authorList>
    </citation>
    <scope>NUCLEOTIDE SEQUENCE [LARGE SCALE GENOMIC DNA]</scope>
</reference>
<dbReference type="EMBL" id="OZ035831">
    <property type="protein sequence ID" value="CAL1615754.1"/>
    <property type="molecule type" value="Genomic_DNA"/>
</dbReference>
<dbReference type="AlphaFoldDB" id="A0AAV2MRH1"/>
<gene>
    <name evidence="1" type="ORF">KC01_LOCUS41643</name>
</gene>
<evidence type="ECO:0000313" key="1">
    <source>
        <dbReference type="EMBL" id="CAL1615754.1"/>
    </source>
</evidence>
<sequence length="120" mass="13628">MLLTMCLISPALLPIHHHCTSSHYSVKLINSKRTIIESILTTLHHRVRFAGATVRDKQRLQRIVRSAEEVIGRSLPSMQDLYVARARAGWASSQPTPLDLHMGLFQTYIPLGRETAYHQD</sequence>
<proteinExistence type="predicted"/>
<evidence type="ECO:0000313" key="2">
    <source>
        <dbReference type="Proteomes" id="UP001497482"/>
    </source>
</evidence>
<protein>
    <submittedName>
        <fullName evidence="1">Uncharacterized protein</fullName>
    </submittedName>
</protein>
<keyword evidence="2" id="KW-1185">Reference proteome</keyword>
<accession>A0AAV2MRH1</accession>